<name>A0AAV7E825_ARIFI</name>
<dbReference type="Gene3D" id="3.30.200.210">
    <property type="match status" value="1"/>
</dbReference>
<dbReference type="Pfam" id="PF10588">
    <property type="entry name" value="NADH-G_4Fe-4S_3"/>
    <property type="match status" value="1"/>
</dbReference>
<organism evidence="15 16">
    <name type="scientific">Aristolochia fimbriata</name>
    <name type="common">White veined hardy Dutchman's pipe vine</name>
    <dbReference type="NCBI Taxonomy" id="158543"/>
    <lineage>
        <taxon>Eukaryota</taxon>
        <taxon>Viridiplantae</taxon>
        <taxon>Streptophyta</taxon>
        <taxon>Embryophyta</taxon>
        <taxon>Tracheophyta</taxon>
        <taxon>Spermatophyta</taxon>
        <taxon>Magnoliopsida</taxon>
        <taxon>Magnoliidae</taxon>
        <taxon>Piperales</taxon>
        <taxon>Aristolochiaceae</taxon>
        <taxon>Aristolochia</taxon>
    </lineage>
</organism>
<dbReference type="Gene3D" id="3.10.20.740">
    <property type="match status" value="1"/>
</dbReference>
<dbReference type="PANTHER" id="PTHR43105:SF13">
    <property type="entry name" value="NADH-UBIQUINONE OXIDOREDUCTASE 75 KDA SUBUNIT, MITOCHONDRIAL"/>
    <property type="match status" value="1"/>
</dbReference>
<keyword evidence="16" id="KW-1185">Reference proteome</keyword>
<dbReference type="InterPro" id="IPR006656">
    <property type="entry name" value="Mopterin_OxRdtase"/>
</dbReference>
<dbReference type="Pfam" id="PF00384">
    <property type="entry name" value="Molybdopterin"/>
    <property type="match status" value="1"/>
</dbReference>
<dbReference type="GO" id="GO:0016020">
    <property type="term" value="C:membrane"/>
    <property type="evidence" value="ECO:0007669"/>
    <property type="project" value="InterPro"/>
</dbReference>
<evidence type="ECO:0000259" key="12">
    <source>
        <dbReference type="PROSITE" id="PS51085"/>
    </source>
</evidence>
<keyword evidence="4" id="KW-0479">Metal-binding</keyword>
<dbReference type="PROSITE" id="PS51839">
    <property type="entry name" value="4FE4S_HC3"/>
    <property type="match status" value="1"/>
</dbReference>
<dbReference type="InterPro" id="IPR054351">
    <property type="entry name" value="NADH_UbQ_OxRdtase_ferredoxin"/>
</dbReference>
<dbReference type="FunFam" id="3.40.50.740:FF:000017">
    <property type="entry name" value="NADH-quinone oxidoreductase"/>
    <property type="match status" value="1"/>
</dbReference>
<dbReference type="Pfam" id="PF13510">
    <property type="entry name" value="Fer2_4"/>
    <property type="match status" value="1"/>
</dbReference>
<dbReference type="Pfam" id="PF22151">
    <property type="entry name" value="Fer4_NDSU1"/>
    <property type="match status" value="1"/>
</dbReference>
<dbReference type="PROSITE" id="PS00643">
    <property type="entry name" value="COMPLEX1_75K_3"/>
    <property type="match status" value="1"/>
</dbReference>
<dbReference type="InterPro" id="IPR001041">
    <property type="entry name" value="2Fe-2S_ferredoxin-type"/>
</dbReference>
<proteinExistence type="inferred from homology"/>
<dbReference type="CDD" id="cd00207">
    <property type="entry name" value="fer2"/>
    <property type="match status" value="1"/>
</dbReference>
<dbReference type="InterPro" id="IPR036010">
    <property type="entry name" value="2Fe-2S_ferredoxin-like_sf"/>
</dbReference>
<feature type="compositionally biased region" description="Pro residues" evidence="11">
    <location>
        <begin position="57"/>
        <end position="66"/>
    </location>
</feature>
<dbReference type="InterPro" id="IPR006963">
    <property type="entry name" value="Mopterin_OxRdtase_4Fe-4S_dom"/>
</dbReference>
<dbReference type="SMART" id="SM00929">
    <property type="entry name" value="NADH-G_4Fe-4S_3"/>
    <property type="match status" value="1"/>
</dbReference>
<sequence>MGLGIRALRATRSSALGRIYSTSPIYHRILSPSSPSFFRWIVTTPELQKPDAAAEPAPQPPPPPTPVGGARVQITKPEDAIEVFVDGFPVKIPKGMTVLQACEVAGVDIPRFCYHSRLSIAGNCRMCLVEVEKSPKPVASCAMPALPGMKIKTDTPLAKKAREGVMEFLLMNHPLDCPICDQGGECDLQDQSMAFGSDRGRFTEMKRSVVDKNLGPLVKTVMTRCIQCTRCVRFASEIAGVQDLGMLGRGSGEEIGTYVERLMTSELSGNVIDICPVGALTSKPFAFKARNWELKGTETIDVTDAVGSNIRIDSRGPEVMRVLPCLNEDINEEWISDKTRFCYDGLKRQRLSDPMIRGSDGQFRAVTWRDALAVVAEAAHNTKPEEIVGIVGQLSDAESMMALKDFLNRMGSNNVWAEGNGVNPQADLRSNFLLNTTISGFGKADLFLLVGSQPRVEAPMVNARIRKTIRATQAKVAYIGPATDFNYDHQHLGTGAQTLIEIAEGRHPFCSSLLSAKNPVVILGAGVFERMDKDTIISAVETIAKYGKVMRPEWKGLNVLLLNAAQAASLDLGLVPEANSSIETAKFLYLMGADDVNLDKVPGDAFVVYQGHHGDKSVYRANIILPASAFSEKEGIYENTEGCAQSTSPAVPTVGDARDDWKIIRALSEVAGVYLPYDNLEAIRCRIRVVAPNLLQMDEKEAPTVSAALKPEFTGKISKSAFGTTVENFYMTDAITRASKIMAQCSATLSKRK</sequence>
<evidence type="ECO:0000256" key="2">
    <source>
        <dbReference type="ARBA" id="ARBA00005404"/>
    </source>
</evidence>
<evidence type="ECO:0000256" key="7">
    <source>
        <dbReference type="ARBA" id="ARBA00023014"/>
    </source>
</evidence>
<dbReference type="GO" id="GO:0046872">
    <property type="term" value="F:metal ion binding"/>
    <property type="evidence" value="ECO:0007669"/>
    <property type="project" value="UniProtKB-KW"/>
</dbReference>
<protein>
    <recommendedName>
        <fullName evidence="17">NADH dehydrogenase subunit 11</fullName>
    </recommendedName>
</protein>
<dbReference type="GO" id="GO:0008137">
    <property type="term" value="F:NADH dehydrogenase (ubiquinone) activity"/>
    <property type="evidence" value="ECO:0007669"/>
    <property type="project" value="InterPro"/>
</dbReference>
<keyword evidence="5" id="KW-1278">Translocase</keyword>
<evidence type="ECO:0000256" key="6">
    <source>
        <dbReference type="ARBA" id="ARBA00023004"/>
    </source>
</evidence>
<dbReference type="PANTHER" id="PTHR43105">
    <property type="entry name" value="RESPIRATORY NITRATE REDUCTASE"/>
    <property type="match status" value="1"/>
</dbReference>
<reference evidence="15 16" key="1">
    <citation type="submission" date="2021-07" db="EMBL/GenBank/DDBJ databases">
        <title>The Aristolochia fimbriata genome: insights into angiosperm evolution, floral development and chemical biosynthesis.</title>
        <authorList>
            <person name="Jiao Y."/>
        </authorList>
    </citation>
    <scope>NUCLEOTIDE SEQUENCE [LARGE SCALE GENOMIC DNA]</scope>
    <source>
        <strain evidence="15">IBCAS-2021</strain>
        <tissue evidence="15">Leaf</tissue>
    </source>
</reference>
<dbReference type="Proteomes" id="UP000825729">
    <property type="component" value="Unassembled WGS sequence"/>
</dbReference>
<evidence type="ECO:0000313" key="16">
    <source>
        <dbReference type="Proteomes" id="UP000825729"/>
    </source>
</evidence>
<evidence type="ECO:0000256" key="5">
    <source>
        <dbReference type="ARBA" id="ARBA00022967"/>
    </source>
</evidence>
<gene>
    <name evidence="15" type="ORF">H6P81_016365</name>
</gene>
<feature type="domain" description="2Fe-2S ferredoxin-type" evidence="12">
    <location>
        <begin position="79"/>
        <end position="157"/>
    </location>
</feature>
<dbReference type="InterPro" id="IPR050123">
    <property type="entry name" value="Prok_molybdopt-oxidoreductase"/>
</dbReference>
<dbReference type="CDD" id="cd02773">
    <property type="entry name" value="MopB_Res-Cmplx1_Nad11"/>
    <property type="match status" value="1"/>
</dbReference>
<evidence type="ECO:0000256" key="8">
    <source>
        <dbReference type="ARBA" id="ARBA00023027"/>
    </source>
</evidence>
<evidence type="ECO:0000259" key="14">
    <source>
        <dbReference type="PROSITE" id="PS51839"/>
    </source>
</evidence>
<comment type="cofactor">
    <cofactor evidence="1">
        <name>[4Fe-4S] cluster</name>
        <dbReference type="ChEBI" id="CHEBI:49883"/>
    </cofactor>
</comment>
<dbReference type="GO" id="GO:0051539">
    <property type="term" value="F:4 iron, 4 sulfur cluster binding"/>
    <property type="evidence" value="ECO:0007669"/>
    <property type="project" value="UniProtKB-KW"/>
</dbReference>
<dbReference type="InterPro" id="IPR019574">
    <property type="entry name" value="NADH_UbQ_OxRdtase_Gsu_4Fe4S-bd"/>
</dbReference>
<evidence type="ECO:0000259" key="13">
    <source>
        <dbReference type="PROSITE" id="PS51669"/>
    </source>
</evidence>
<dbReference type="FunFam" id="3.30.200.210:FF:000002">
    <property type="entry name" value="NADH-ubiquinone oxidoreductase 75 kDa subunit"/>
    <property type="match status" value="1"/>
</dbReference>
<dbReference type="InterPro" id="IPR000283">
    <property type="entry name" value="NADH_UbQ_OxRdtase_75kDa_su_CS"/>
</dbReference>
<accession>A0AAV7E825</accession>
<dbReference type="SUPFAM" id="SSF54862">
    <property type="entry name" value="4Fe-4S ferredoxins"/>
    <property type="match status" value="1"/>
</dbReference>
<evidence type="ECO:0000313" key="15">
    <source>
        <dbReference type="EMBL" id="KAG9445025.1"/>
    </source>
</evidence>
<dbReference type="GO" id="GO:0016651">
    <property type="term" value="F:oxidoreductase activity, acting on NAD(P)H"/>
    <property type="evidence" value="ECO:0007669"/>
    <property type="project" value="InterPro"/>
</dbReference>
<dbReference type="PROSITE" id="PS51669">
    <property type="entry name" value="4FE4S_MOW_BIS_MGD"/>
    <property type="match status" value="1"/>
</dbReference>
<feature type="domain" description="4Fe-4S His(Cys)3-ligated-type" evidence="14">
    <location>
        <begin position="157"/>
        <end position="196"/>
    </location>
</feature>
<dbReference type="InterPro" id="IPR010228">
    <property type="entry name" value="NADH_UbQ_OxRdtase_Gsu"/>
</dbReference>
<dbReference type="NCBIfam" id="TIGR01973">
    <property type="entry name" value="NuoG"/>
    <property type="match status" value="1"/>
</dbReference>
<evidence type="ECO:0000256" key="11">
    <source>
        <dbReference type="SAM" id="MobiDB-lite"/>
    </source>
</evidence>
<dbReference type="FunFam" id="3.40.50.740:FF:000012">
    <property type="entry name" value="NADH dehydrogenase [ubiquinone] iron-sulfur protein 1 mitochondrial"/>
    <property type="match status" value="1"/>
</dbReference>
<dbReference type="PROSITE" id="PS00642">
    <property type="entry name" value="COMPLEX1_75K_2"/>
    <property type="match status" value="1"/>
</dbReference>
<comment type="similarity">
    <text evidence="2 10">Belongs to the complex I 75 kDa subunit family.</text>
</comment>
<keyword evidence="3" id="KW-0004">4Fe-4S</keyword>
<evidence type="ECO:0000256" key="10">
    <source>
        <dbReference type="RuleBase" id="RU004523"/>
    </source>
</evidence>
<dbReference type="PROSITE" id="PS51085">
    <property type="entry name" value="2FE2S_FER_2"/>
    <property type="match status" value="1"/>
</dbReference>
<dbReference type="SUPFAM" id="SSF53706">
    <property type="entry name" value="Formate dehydrogenase/DMSO reductase, domains 1-3"/>
    <property type="match status" value="1"/>
</dbReference>
<dbReference type="AlphaFoldDB" id="A0AAV7E825"/>
<evidence type="ECO:0000256" key="3">
    <source>
        <dbReference type="ARBA" id="ARBA00022485"/>
    </source>
</evidence>
<dbReference type="Pfam" id="PF22117">
    <property type="entry name" value="Fer4_Nqo3"/>
    <property type="match status" value="1"/>
</dbReference>
<keyword evidence="6" id="KW-0408">Iron</keyword>
<dbReference type="GO" id="GO:0042773">
    <property type="term" value="P:ATP synthesis coupled electron transport"/>
    <property type="evidence" value="ECO:0007669"/>
    <property type="project" value="InterPro"/>
</dbReference>
<comment type="cofactor">
    <cofactor evidence="9">
        <name>[2Fe-2S] cluster</name>
        <dbReference type="ChEBI" id="CHEBI:190135"/>
    </cofactor>
</comment>
<evidence type="ECO:0000256" key="4">
    <source>
        <dbReference type="ARBA" id="ARBA00022723"/>
    </source>
</evidence>
<evidence type="ECO:0008006" key="17">
    <source>
        <dbReference type="Google" id="ProtNLM"/>
    </source>
</evidence>
<feature type="domain" description="4Fe-4S Mo/W bis-MGD-type" evidence="13">
    <location>
        <begin position="294"/>
        <end position="350"/>
    </location>
</feature>
<dbReference type="FunFam" id="3.30.70.20:FF:000002">
    <property type="entry name" value="NADH-ubiquinone oxidoreductase 75 kDa subunit"/>
    <property type="match status" value="1"/>
</dbReference>
<dbReference type="FunFam" id="3.10.20.740:FF:000001">
    <property type="entry name" value="NADH-quinone oxidoreductase subunit G"/>
    <property type="match status" value="1"/>
</dbReference>
<comment type="caution">
    <text evidence="15">The sequence shown here is derived from an EMBL/GenBank/DDBJ whole genome shotgun (WGS) entry which is preliminary data.</text>
</comment>
<dbReference type="Gene3D" id="3.30.70.20">
    <property type="match status" value="1"/>
</dbReference>
<keyword evidence="8" id="KW-0520">NAD</keyword>
<dbReference type="PROSITE" id="PS00641">
    <property type="entry name" value="COMPLEX1_75K_1"/>
    <property type="match status" value="1"/>
</dbReference>
<dbReference type="SUPFAM" id="SSF54292">
    <property type="entry name" value="2Fe-2S ferredoxin-like"/>
    <property type="match status" value="1"/>
</dbReference>
<dbReference type="EMBL" id="JAINDJ010000006">
    <property type="protein sequence ID" value="KAG9445025.1"/>
    <property type="molecule type" value="Genomic_DNA"/>
</dbReference>
<evidence type="ECO:0000256" key="1">
    <source>
        <dbReference type="ARBA" id="ARBA00001966"/>
    </source>
</evidence>
<feature type="region of interest" description="Disordered" evidence="11">
    <location>
        <begin position="49"/>
        <end position="71"/>
    </location>
</feature>
<evidence type="ECO:0000256" key="9">
    <source>
        <dbReference type="ARBA" id="ARBA00034078"/>
    </source>
</evidence>
<dbReference type="InterPro" id="IPR015405">
    <property type="entry name" value="NDUFS1-like_C"/>
</dbReference>
<dbReference type="Pfam" id="PF09326">
    <property type="entry name" value="NADH_dhqG_C"/>
    <property type="match status" value="1"/>
</dbReference>
<keyword evidence="7" id="KW-0411">Iron-sulfur</keyword>
<dbReference type="Gene3D" id="3.40.50.740">
    <property type="match status" value="1"/>
</dbReference>